<organism evidence="2">
    <name type="scientific">uncultured Synechococcales cyanobacterium</name>
    <dbReference type="NCBI Taxonomy" id="1936017"/>
    <lineage>
        <taxon>Bacteria</taxon>
        <taxon>Bacillati</taxon>
        <taxon>Cyanobacteriota</taxon>
        <taxon>Cyanophyceae</taxon>
        <taxon>Synechococcales</taxon>
        <taxon>environmental samples</taxon>
    </lineage>
</organism>
<proteinExistence type="predicted"/>
<sequence length="38" mass="4072">QGIRGDAPAEERTSDRSTKGRCASSTELYGSSIRRGCL</sequence>
<dbReference type="AlphaFoldDB" id="A0A6J4UUJ9"/>
<evidence type="ECO:0000256" key="1">
    <source>
        <dbReference type="SAM" id="MobiDB-lite"/>
    </source>
</evidence>
<feature type="non-terminal residue" evidence="2">
    <location>
        <position position="1"/>
    </location>
</feature>
<feature type="non-terminal residue" evidence="2">
    <location>
        <position position="38"/>
    </location>
</feature>
<feature type="region of interest" description="Disordered" evidence="1">
    <location>
        <begin position="1"/>
        <end position="26"/>
    </location>
</feature>
<evidence type="ECO:0000313" key="2">
    <source>
        <dbReference type="EMBL" id="CAA9560381.1"/>
    </source>
</evidence>
<accession>A0A6J4UUJ9</accession>
<gene>
    <name evidence="2" type="ORF">AVDCRST_MAG81-584</name>
</gene>
<name>A0A6J4UUJ9_9CYAN</name>
<dbReference type="EMBL" id="CADCWO010000038">
    <property type="protein sequence ID" value="CAA9560381.1"/>
    <property type="molecule type" value="Genomic_DNA"/>
</dbReference>
<reference evidence="2" key="1">
    <citation type="submission" date="2020-02" db="EMBL/GenBank/DDBJ databases">
        <authorList>
            <person name="Meier V. D."/>
        </authorList>
    </citation>
    <scope>NUCLEOTIDE SEQUENCE</scope>
    <source>
        <strain evidence="2">AVDCRST_MAG81</strain>
    </source>
</reference>
<feature type="compositionally biased region" description="Basic and acidic residues" evidence="1">
    <location>
        <begin position="7"/>
        <end position="18"/>
    </location>
</feature>
<protein>
    <submittedName>
        <fullName evidence="2">Uncharacterized protein</fullName>
    </submittedName>
</protein>